<dbReference type="RefSeq" id="WP_261967060.1">
    <property type="nucleotide sequence ID" value="NZ_JAHHZF010000001.1"/>
</dbReference>
<comment type="caution">
    <text evidence="2">The sequence shown here is derived from an EMBL/GenBank/DDBJ whole genome shotgun (WGS) entry which is preliminary data.</text>
</comment>
<feature type="region of interest" description="Disordered" evidence="1">
    <location>
        <begin position="232"/>
        <end position="254"/>
    </location>
</feature>
<dbReference type="Proteomes" id="UP000766595">
    <property type="component" value="Unassembled WGS sequence"/>
</dbReference>
<reference evidence="2 3" key="1">
    <citation type="submission" date="2021-06" db="EMBL/GenBank/DDBJ databases">
        <authorList>
            <person name="Grouzdev D.S."/>
            <person name="Koziaeva V."/>
        </authorList>
    </citation>
    <scope>NUCLEOTIDE SEQUENCE [LARGE SCALE GENOMIC DNA]</scope>
    <source>
        <strain evidence="2 3">22</strain>
    </source>
</reference>
<accession>A0A947GHZ4</accession>
<sequence>MFRRPIVRVWGPTGRDLAGIWGQSLVSVKVTDNRGYESDTAEIVLRAEPPGWSFPSKGTLYRVELAWSDGGPAFVGQYTVQRVGGGGDPGSGTTLRVTCRAADMVDKLKEVGSTHYDQKTAGDIFRDIASKAGLSAVVAPEIAGIQMPYRLRWQQSAIDFATALGDDVGAMVKAQMGRLVVTKRGEGKSAGSSSLPPVEVRYDPNYRFEAEIEPRPQDSEMGGDWYDPAQAQRRREKVQPGYSAGRHALMHPYPSQGEAKLGAEAAGREHGRNSGSGSFEMPGNPLAVAEAPVICSGFGADIDRTEWVCSSAEHVVEPEKGWITTVQVETKGSGDGKKK</sequence>
<gene>
    <name evidence="2" type="ORF">KL771_02975</name>
</gene>
<evidence type="ECO:0000313" key="3">
    <source>
        <dbReference type="Proteomes" id="UP000766595"/>
    </source>
</evidence>
<evidence type="ECO:0000313" key="2">
    <source>
        <dbReference type="EMBL" id="MBT9288394.1"/>
    </source>
</evidence>
<dbReference type="EMBL" id="JAHHZF010000001">
    <property type="protein sequence ID" value="MBT9288394.1"/>
    <property type="molecule type" value="Genomic_DNA"/>
</dbReference>
<organism evidence="2 3">
    <name type="scientific">Prosthecodimorpha staleyi</name>
    <dbReference type="NCBI Taxonomy" id="2840188"/>
    <lineage>
        <taxon>Bacteria</taxon>
        <taxon>Pseudomonadati</taxon>
        <taxon>Pseudomonadota</taxon>
        <taxon>Alphaproteobacteria</taxon>
        <taxon>Hyphomicrobiales</taxon>
        <taxon>Ancalomicrobiaceae</taxon>
        <taxon>Prosthecodimorpha</taxon>
    </lineage>
</organism>
<dbReference type="SUPFAM" id="SSF69279">
    <property type="entry name" value="Phage tail proteins"/>
    <property type="match status" value="1"/>
</dbReference>
<dbReference type="AlphaFoldDB" id="A0A947GHZ4"/>
<proteinExistence type="predicted"/>
<protein>
    <submittedName>
        <fullName evidence="2">Uncharacterized protein</fullName>
    </submittedName>
</protein>
<keyword evidence="3" id="KW-1185">Reference proteome</keyword>
<name>A0A947GHZ4_9HYPH</name>
<evidence type="ECO:0000256" key="1">
    <source>
        <dbReference type="SAM" id="MobiDB-lite"/>
    </source>
</evidence>